<dbReference type="EMBL" id="SLXO01000008">
    <property type="protein sequence ID" value="TCP33020.1"/>
    <property type="molecule type" value="Genomic_DNA"/>
</dbReference>
<evidence type="ECO:0000313" key="5">
    <source>
        <dbReference type="EMBL" id="TCP33020.1"/>
    </source>
</evidence>
<proteinExistence type="predicted"/>
<accession>A0A4R2PCV4</accession>
<sequence>MGRRSDHSRKELEELALSAAIQGVTAQGTQGLTIRGVAHAIGYSPGTLYNLFENRDELILRVAGRALDLLLQTLEAAEAKDKAIGLHGLCDQFIRFVETNGLLWEAVIAARAQRSDPAIWYWQKVMRIVEVNQRVLLRALPDLPAEVAMRSAITVALALNGLIATVDRQNLWTFAQSDLASMAHDLIDRYTAGLAAVGDGSQRPGQTQPGEQSHGAPAADAAHAVTTATDGPGDQ</sequence>
<keyword evidence="1 2" id="KW-0238">DNA-binding</keyword>
<comment type="caution">
    <text evidence="5">The sequence shown here is derived from an EMBL/GenBank/DDBJ whole genome shotgun (WGS) entry which is preliminary data.</text>
</comment>
<dbReference type="InParanoid" id="A0A4R2PCV4"/>
<evidence type="ECO:0000259" key="4">
    <source>
        <dbReference type="PROSITE" id="PS50977"/>
    </source>
</evidence>
<feature type="domain" description="HTH tetR-type" evidence="4">
    <location>
        <begin position="10"/>
        <end position="70"/>
    </location>
</feature>
<dbReference type="GO" id="GO:0003677">
    <property type="term" value="F:DNA binding"/>
    <property type="evidence" value="ECO:0007669"/>
    <property type="project" value="UniProtKB-UniRule"/>
</dbReference>
<dbReference type="OrthoDB" id="7223515at2"/>
<evidence type="ECO:0000256" key="2">
    <source>
        <dbReference type="PROSITE-ProRule" id="PRU00335"/>
    </source>
</evidence>
<evidence type="ECO:0000313" key="6">
    <source>
        <dbReference type="Proteomes" id="UP000295399"/>
    </source>
</evidence>
<evidence type="ECO:0000256" key="3">
    <source>
        <dbReference type="SAM" id="MobiDB-lite"/>
    </source>
</evidence>
<organism evidence="5 6">
    <name type="scientific">Rhodothalassium salexigens DSM 2132</name>
    <dbReference type="NCBI Taxonomy" id="1188247"/>
    <lineage>
        <taxon>Bacteria</taxon>
        <taxon>Pseudomonadati</taxon>
        <taxon>Pseudomonadota</taxon>
        <taxon>Alphaproteobacteria</taxon>
        <taxon>Rhodothalassiales</taxon>
        <taxon>Rhodothalassiaceae</taxon>
        <taxon>Rhodothalassium</taxon>
    </lineage>
</organism>
<dbReference type="PROSITE" id="PS50977">
    <property type="entry name" value="HTH_TETR_2"/>
    <property type="match status" value="1"/>
</dbReference>
<dbReference type="RefSeq" id="WP_132708951.1">
    <property type="nucleotide sequence ID" value="NZ_JACIGF010000008.1"/>
</dbReference>
<protein>
    <submittedName>
        <fullName evidence="5">TetR family transcriptional regulator</fullName>
    </submittedName>
</protein>
<reference evidence="5 6" key="1">
    <citation type="submission" date="2019-03" db="EMBL/GenBank/DDBJ databases">
        <title>Genomic Encyclopedia of Type Strains, Phase IV (KMG-IV): sequencing the most valuable type-strain genomes for metagenomic binning, comparative biology and taxonomic classification.</title>
        <authorList>
            <person name="Goeker M."/>
        </authorList>
    </citation>
    <scope>NUCLEOTIDE SEQUENCE [LARGE SCALE GENOMIC DNA]</scope>
    <source>
        <strain evidence="5 6">DSM 2132</strain>
    </source>
</reference>
<dbReference type="Pfam" id="PF00440">
    <property type="entry name" value="TetR_N"/>
    <property type="match status" value="1"/>
</dbReference>
<dbReference type="InterPro" id="IPR001647">
    <property type="entry name" value="HTH_TetR"/>
</dbReference>
<name>A0A4R2PCV4_RHOSA</name>
<dbReference type="AlphaFoldDB" id="A0A4R2PCV4"/>
<dbReference type="Gene3D" id="1.10.357.10">
    <property type="entry name" value="Tetracycline Repressor, domain 2"/>
    <property type="match status" value="1"/>
</dbReference>
<feature type="region of interest" description="Disordered" evidence="3">
    <location>
        <begin position="197"/>
        <end position="235"/>
    </location>
</feature>
<keyword evidence="6" id="KW-1185">Reference proteome</keyword>
<dbReference type="InterPro" id="IPR009057">
    <property type="entry name" value="Homeodomain-like_sf"/>
</dbReference>
<evidence type="ECO:0000256" key="1">
    <source>
        <dbReference type="ARBA" id="ARBA00023125"/>
    </source>
</evidence>
<feature type="DNA-binding region" description="H-T-H motif" evidence="2">
    <location>
        <begin position="33"/>
        <end position="52"/>
    </location>
</feature>
<gene>
    <name evidence="5" type="ORF">EV659_108119</name>
</gene>
<feature type="compositionally biased region" description="Low complexity" evidence="3">
    <location>
        <begin position="216"/>
        <end position="229"/>
    </location>
</feature>
<dbReference type="Proteomes" id="UP000295399">
    <property type="component" value="Unassembled WGS sequence"/>
</dbReference>
<dbReference type="SUPFAM" id="SSF46689">
    <property type="entry name" value="Homeodomain-like"/>
    <property type="match status" value="1"/>
</dbReference>